<organism evidence="8 9">
    <name type="scientific">Laodelphax striatellus</name>
    <name type="common">Small brown planthopper</name>
    <name type="synonym">Delphax striatella</name>
    <dbReference type="NCBI Taxonomy" id="195883"/>
    <lineage>
        <taxon>Eukaryota</taxon>
        <taxon>Metazoa</taxon>
        <taxon>Ecdysozoa</taxon>
        <taxon>Arthropoda</taxon>
        <taxon>Hexapoda</taxon>
        <taxon>Insecta</taxon>
        <taxon>Pterygota</taxon>
        <taxon>Neoptera</taxon>
        <taxon>Paraneoptera</taxon>
        <taxon>Hemiptera</taxon>
        <taxon>Auchenorrhyncha</taxon>
        <taxon>Fulgoroidea</taxon>
        <taxon>Delphacidae</taxon>
        <taxon>Criomorphinae</taxon>
        <taxon>Laodelphax</taxon>
    </lineage>
</organism>
<dbReference type="InParanoid" id="A0A482XDY6"/>
<evidence type="ECO:0008006" key="10">
    <source>
        <dbReference type="Google" id="ProtNLM"/>
    </source>
</evidence>
<evidence type="ECO:0000313" key="8">
    <source>
        <dbReference type="EMBL" id="RZF43750.1"/>
    </source>
</evidence>
<evidence type="ECO:0000313" key="9">
    <source>
        <dbReference type="Proteomes" id="UP000291343"/>
    </source>
</evidence>
<gene>
    <name evidence="8" type="ORF">LSTR_LSTR009173</name>
</gene>
<dbReference type="AlphaFoldDB" id="A0A482XDY6"/>
<evidence type="ECO:0000256" key="1">
    <source>
        <dbReference type="ARBA" id="ARBA00004604"/>
    </source>
</evidence>
<comment type="caution">
    <text evidence="8">The sequence shown here is derived from an EMBL/GenBank/DDBJ whole genome shotgun (WGS) entry which is preliminary data.</text>
</comment>
<evidence type="ECO:0000256" key="2">
    <source>
        <dbReference type="ARBA" id="ARBA00007466"/>
    </source>
</evidence>
<evidence type="ECO:0000256" key="4">
    <source>
        <dbReference type="ARBA" id="ARBA00022552"/>
    </source>
</evidence>
<sequence>MTKLKKKRLSETLIKKSASKSKVNNPFEVHINRQKFDVLGKKSKNDRGLPGVARSKSLKKRKETLLQEYKVKDKANKFLDRRIGEKDSAMTSEDRVMARYTAERMKSHNKKTMFNLADDEVLTHRGQSLSEIERFDDPRSDDDDDDELMHKKGGGLEASFVGEAHFGGGMFREKGGGEEGGEKCRATLIEELIAESKKRRAEKARAKEQTLELTERLDADWQELLPLVGAGKEAGDACDRDDDQRPEKQSYDHLMRQLRFESRGKPSDKLRSEEEIAKEEKMKLEQLEAERIRRMQGVADASATASATVKVKHQSADDLDDGLDLQSEAEEVSDNEEETTENDKIADESDDNEEEEEEEEEGNVEVGATENDEKNTHKADGEVGNVDNDENGEEEDEEYEYEKVDREELEEEDVNDDAECTVATSKNKEHSTTEDNSTEEQCISDENRIEPPLIPSMPESYDDFQSLMKDFGVKDQAIILERLIKLYHPSLGDNNRQKLESLFTFLLQHLNDAEYHDCWKVLSHLSPHLYDLTQFSPQNSATCLMEVLAEKHNDFQEKKFRFPETETLLFLKLVPLLFPSSDVRHSVVTPAVVFLCQMLNQCRINGRRDIAYGLFICTTLLEYTSLSKRLCPEVVRFLCGVVEMSTAGARVTLSTCKSDYRPLVLETPADSSDVAVRLCCSDLCVDRDAAIDDQFKIRATGVALRLLQVAQDQYAQLPAAKIIFHTASQLIAKFKVTNYPKSVVEIFNKLQISLDKIREKDMDYIVNEAKRPKALKLYEPLIEKVVDGKKKYGLTEEQAEHQKLVAKLRQETKGAMREIRRDRQFLSKIKFHEQAKSDAERKRKVRQIYGWGAEQQGELNKIKRKKK</sequence>
<feature type="region of interest" description="Disordered" evidence="7">
    <location>
        <begin position="232"/>
        <end position="283"/>
    </location>
</feature>
<keyword evidence="4" id="KW-0698">rRNA processing</keyword>
<feature type="region of interest" description="Disordered" evidence="7">
    <location>
        <begin position="298"/>
        <end position="454"/>
    </location>
</feature>
<dbReference type="Pfam" id="PF04147">
    <property type="entry name" value="Nop14"/>
    <property type="match status" value="1"/>
</dbReference>
<feature type="region of interest" description="Disordered" evidence="7">
    <location>
        <begin position="127"/>
        <end position="152"/>
    </location>
</feature>
<comment type="function">
    <text evidence="6">Involved in nucleolar processing of pre-18S ribosomal RNA. Has a role in the nuclear export of 40S pre-ribosomal subunit to the cytoplasm.</text>
</comment>
<dbReference type="GO" id="GO:0030692">
    <property type="term" value="C:Noc4p-Nop14p complex"/>
    <property type="evidence" value="ECO:0007669"/>
    <property type="project" value="TreeGrafter"/>
</dbReference>
<dbReference type="STRING" id="195883.A0A482XDY6"/>
<feature type="compositionally biased region" description="Basic and acidic residues" evidence="7">
    <location>
        <begin position="233"/>
        <end position="283"/>
    </location>
</feature>
<reference evidence="8 9" key="1">
    <citation type="journal article" date="2017" name="Gigascience">
        <title>Genome sequence of the small brown planthopper, Laodelphax striatellus.</title>
        <authorList>
            <person name="Zhu J."/>
            <person name="Jiang F."/>
            <person name="Wang X."/>
            <person name="Yang P."/>
            <person name="Bao Y."/>
            <person name="Zhao W."/>
            <person name="Wang W."/>
            <person name="Lu H."/>
            <person name="Wang Q."/>
            <person name="Cui N."/>
            <person name="Li J."/>
            <person name="Chen X."/>
            <person name="Luo L."/>
            <person name="Yu J."/>
            <person name="Kang L."/>
            <person name="Cui F."/>
        </authorList>
    </citation>
    <scope>NUCLEOTIDE SEQUENCE [LARGE SCALE GENOMIC DNA]</scope>
    <source>
        <strain evidence="8">Lst14</strain>
    </source>
</reference>
<dbReference type="FunCoup" id="A0A482XDY6">
    <property type="interactions" value="1763"/>
</dbReference>
<keyword evidence="9" id="KW-1185">Reference proteome</keyword>
<feature type="compositionally biased region" description="Acidic residues" evidence="7">
    <location>
        <begin position="407"/>
        <end position="419"/>
    </location>
</feature>
<keyword evidence="3" id="KW-0690">Ribosome biogenesis</keyword>
<dbReference type="PANTHER" id="PTHR23183">
    <property type="entry name" value="NOP14"/>
    <property type="match status" value="1"/>
</dbReference>
<feature type="compositionally biased region" description="Acidic residues" evidence="7">
    <location>
        <begin position="317"/>
        <end position="340"/>
    </location>
</feature>
<dbReference type="Proteomes" id="UP000291343">
    <property type="component" value="Unassembled WGS sequence"/>
</dbReference>
<dbReference type="EMBL" id="QKKF02012223">
    <property type="protein sequence ID" value="RZF43750.1"/>
    <property type="molecule type" value="Genomic_DNA"/>
</dbReference>
<evidence type="ECO:0000256" key="5">
    <source>
        <dbReference type="ARBA" id="ARBA00023242"/>
    </source>
</evidence>
<accession>A0A482XDY6</accession>
<evidence type="ECO:0000256" key="7">
    <source>
        <dbReference type="SAM" id="MobiDB-lite"/>
    </source>
</evidence>
<dbReference type="GO" id="GO:0032040">
    <property type="term" value="C:small-subunit processome"/>
    <property type="evidence" value="ECO:0007669"/>
    <property type="project" value="InterPro"/>
</dbReference>
<evidence type="ECO:0000256" key="3">
    <source>
        <dbReference type="ARBA" id="ARBA00022517"/>
    </source>
</evidence>
<feature type="compositionally biased region" description="Acidic residues" evidence="7">
    <location>
        <begin position="387"/>
        <end position="400"/>
    </location>
</feature>
<keyword evidence="5" id="KW-0539">Nucleus</keyword>
<evidence type="ECO:0000256" key="6">
    <source>
        <dbReference type="ARBA" id="ARBA00024695"/>
    </source>
</evidence>
<name>A0A482XDY6_LAOST</name>
<comment type="subcellular location">
    <subcellularLocation>
        <location evidence="1">Nucleus</location>
        <location evidence="1">Nucleolus</location>
    </subcellularLocation>
</comment>
<dbReference type="OrthoDB" id="441771at2759"/>
<protein>
    <recommendedName>
        <fullName evidence="10">Nucleolar protein 14</fullName>
    </recommendedName>
</protein>
<proteinExistence type="inferred from homology"/>
<feature type="compositionally biased region" description="Acidic residues" evidence="7">
    <location>
        <begin position="348"/>
        <end position="363"/>
    </location>
</feature>
<dbReference type="PANTHER" id="PTHR23183:SF0">
    <property type="entry name" value="NUCLEOLAR PROTEIN 14"/>
    <property type="match status" value="1"/>
</dbReference>
<dbReference type="GO" id="GO:0030490">
    <property type="term" value="P:maturation of SSU-rRNA"/>
    <property type="evidence" value="ECO:0007669"/>
    <property type="project" value="TreeGrafter"/>
</dbReference>
<comment type="similarity">
    <text evidence="2">Belongs to the NOP14 family.</text>
</comment>
<dbReference type="InterPro" id="IPR007276">
    <property type="entry name" value="Nop14"/>
</dbReference>
<feature type="compositionally biased region" description="Basic and acidic residues" evidence="7">
    <location>
        <begin position="371"/>
        <end position="381"/>
    </location>
</feature>